<proteinExistence type="predicted"/>
<reference evidence="3" key="3">
    <citation type="submission" date="2024-02" db="UniProtKB">
        <authorList>
            <consortium name="WormBaseParasite"/>
        </authorList>
    </citation>
    <scope>IDENTIFICATION</scope>
    <source>
        <strain evidence="3">pt0022</strain>
    </source>
</reference>
<organism evidence="2 3">
    <name type="scientific">Wuchereria bancrofti</name>
    <dbReference type="NCBI Taxonomy" id="6293"/>
    <lineage>
        <taxon>Eukaryota</taxon>
        <taxon>Metazoa</taxon>
        <taxon>Ecdysozoa</taxon>
        <taxon>Nematoda</taxon>
        <taxon>Chromadorea</taxon>
        <taxon>Rhabditida</taxon>
        <taxon>Spirurina</taxon>
        <taxon>Spiruromorpha</taxon>
        <taxon>Filarioidea</taxon>
        <taxon>Onchocercidae</taxon>
        <taxon>Wuchereria</taxon>
    </lineage>
</organism>
<evidence type="ECO:0000256" key="1">
    <source>
        <dbReference type="SAM" id="SignalP"/>
    </source>
</evidence>
<feature type="signal peptide" evidence="1">
    <location>
        <begin position="1"/>
        <end position="28"/>
    </location>
</feature>
<evidence type="ECO:0000313" key="3">
    <source>
        <dbReference type="WBParaSite" id="mrna-Wban_05823"/>
    </source>
</evidence>
<dbReference type="AlphaFoldDB" id="A0AAF5PUS0"/>
<dbReference type="Proteomes" id="UP000093561">
    <property type="component" value="Unassembled WGS sequence"/>
</dbReference>
<dbReference type="WBParaSite" id="mrna-Wban_05823">
    <property type="protein sequence ID" value="mrna-Wban_05823"/>
    <property type="gene ID" value="Wban_05823"/>
</dbReference>
<feature type="chain" id="PRO_5042191588" description="DUF19 domain-containing protein" evidence="1">
    <location>
        <begin position="29"/>
        <end position="243"/>
    </location>
</feature>
<evidence type="ECO:0008006" key="4">
    <source>
        <dbReference type="Google" id="ProtNLM"/>
    </source>
</evidence>
<keyword evidence="1" id="KW-0732">Signal</keyword>
<protein>
    <recommendedName>
        <fullName evidence="4">DUF19 domain-containing protein</fullName>
    </recommendedName>
</protein>
<accession>A0AAF5PUS0</accession>
<sequence length="243" mass="28296">MTIITLIHRQLILSVALLSTINLRMTFGTNFFEQNIDHYITDDKCHEAVLNCTNHWSIIPFIPPVGLCEEYFSIECMTELVVSSNCIDEPGYGEFLEKIAVVIEDCAKSGMRWTSIVLKQLISRAMKHIFCHEIQKQCYNITTWNPQKGICDINFPACIMRTYTEEYCKEFEDDLELEYYMCLSSATKCNNKKEIINECEKEYLVEIKRITGEIDRRRNLATNKNKLEKTIGQLESKPSNQKF</sequence>
<reference evidence="2" key="1">
    <citation type="submission" date="2015-03" db="EMBL/GenBank/DDBJ databases">
        <title>Wuchereria bancrofti Genome Sequencing Papua New Guinea Strain.</title>
        <authorList>
            <person name="Small S.T."/>
            <person name="Serre D."/>
            <person name="Zimmerman P.A."/>
        </authorList>
    </citation>
    <scope>NUCLEOTIDE SEQUENCE [LARGE SCALE GENOMIC DNA]</scope>
    <source>
        <strain evidence="2">pt0022</strain>
    </source>
</reference>
<evidence type="ECO:0000313" key="2">
    <source>
        <dbReference type="Proteomes" id="UP000093561"/>
    </source>
</evidence>
<name>A0AAF5PUS0_WUCBA</name>
<reference evidence="2" key="2">
    <citation type="journal article" date="2016" name="Mol. Ecol.">
        <title>Population genomics of the filarial nematode parasite Wuchereria bancrofti from mosquitoes.</title>
        <authorList>
            <person name="Small S.T."/>
            <person name="Reimer L.J."/>
            <person name="Tisch D.J."/>
            <person name="King C.L."/>
            <person name="Christensen B.M."/>
            <person name="Siba P.M."/>
            <person name="Kazura J.W."/>
            <person name="Serre D."/>
            <person name="Zimmerman P.A."/>
        </authorList>
    </citation>
    <scope>NUCLEOTIDE SEQUENCE</scope>
    <source>
        <strain evidence="2">pt0022</strain>
    </source>
</reference>